<dbReference type="EMBL" id="UYRU01045653">
    <property type="protein sequence ID" value="VDN08713.1"/>
    <property type="molecule type" value="Genomic_DNA"/>
</dbReference>
<feature type="coiled-coil region" evidence="1">
    <location>
        <begin position="273"/>
        <end position="310"/>
    </location>
</feature>
<sequence>MAAMKNEYNCLRSQLKDLESNTKFKQKIIDDMCSTSEARISALNTEIHRLMESAKNISEQRAAAQAELTALRKHVQASNEELIRIQDRTNSAIADMGRSEASLTARQRLNDGLNREMDLQTHSLNDPQIFSFCANSERMENDAELDRVVTTIGKSKKKLRVLSEMETVDGNLLRMRLQELEEEVKQKGNSDVSLYIYSPLTDQEIIRLTEVLQSDDRRTNQDLADELERVRGQLAAAHRLCQKIKRRTGRELAQLERVAEEQCARAGLLYEELTTLKKNHTFLQARVAAAEELTDREQRLQNALSAVRVELKNCGAKAAENALEHFSVVETMMSRRSRSPLSGLFNKDGTSPLPLPVLRSPVAHVASKKTPLRKATSTATKDQAITEQKVGIAPLPSTVSTTTMTTMTSSRLAPTAGKADGASSFSPSSGIGSSPGQTATRSSTSSERRFTDQQGLTKRPIDADWERWQIAYRDISSDMQQIRRQINSACSGRGAISSSSVDKIAVMPTGNVA</sequence>
<feature type="region of interest" description="Disordered" evidence="2">
    <location>
        <begin position="366"/>
        <end position="389"/>
    </location>
</feature>
<dbReference type="AlphaFoldDB" id="A0A3P7LDQ6"/>
<evidence type="ECO:0000256" key="1">
    <source>
        <dbReference type="SAM" id="Coils"/>
    </source>
</evidence>
<name>A0A3P7LDQ6_DIBLA</name>
<feature type="compositionally biased region" description="Polar residues" evidence="2">
    <location>
        <begin position="375"/>
        <end position="386"/>
    </location>
</feature>
<keyword evidence="4" id="KW-1185">Reference proteome</keyword>
<proteinExistence type="predicted"/>
<keyword evidence="1" id="KW-0175">Coiled coil</keyword>
<organism evidence="3 4">
    <name type="scientific">Dibothriocephalus latus</name>
    <name type="common">Fish tapeworm</name>
    <name type="synonym">Diphyllobothrium latum</name>
    <dbReference type="NCBI Taxonomy" id="60516"/>
    <lineage>
        <taxon>Eukaryota</taxon>
        <taxon>Metazoa</taxon>
        <taxon>Spiralia</taxon>
        <taxon>Lophotrochozoa</taxon>
        <taxon>Platyhelminthes</taxon>
        <taxon>Cestoda</taxon>
        <taxon>Eucestoda</taxon>
        <taxon>Diphyllobothriidea</taxon>
        <taxon>Diphyllobothriidae</taxon>
        <taxon>Dibothriocephalus</taxon>
    </lineage>
</organism>
<evidence type="ECO:0000313" key="3">
    <source>
        <dbReference type="EMBL" id="VDN08713.1"/>
    </source>
</evidence>
<evidence type="ECO:0000256" key="2">
    <source>
        <dbReference type="SAM" id="MobiDB-lite"/>
    </source>
</evidence>
<evidence type="ECO:0000313" key="4">
    <source>
        <dbReference type="Proteomes" id="UP000281553"/>
    </source>
</evidence>
<accession>A0A3P7LDQ6</accession>
<protein>
    <submittedName>
        <fullName evidence="3">Uncharacterized protein</fullName>
    </submittedName>
</protein>
<feature type="compositionally biased region" description="Low complexity" evidence="2">
    <location>
        <begin position="421"/>
        <end position="445"/>
    </location>
</feature>
<dbReference type="Proteomes" id="UP000281553">
    <property type="component" value="Unassembled WGS sequence"/>
</dbReference>
<dbReference type="OrthoDB" id="6265693at2759"/>
<feature type="region of interest" description="Disordered" evidence="2">
    <location>
        <begin position="412"/>
        <end position="458"/>
    </location>
</feature>
<feature type="coiled-coil region" evidence="1">
    <location>
        <begin position="1"/>
        <end position="81"/>
    </location>
</feature>
<reference evidence="3 4" key="1">
    <citation type="submission" date="2018-11" db="EMBL/GenBank/DDBJ databases">
        <authorList>
            <consortium name="Pathogen Informatics"/>
        </authorList>
    </citation>
    <scope>NUCLEOTIDE SEQUENCE [LARGE SCALE GENOMIC DNA]</scope>
</reference>
<gene>
    <name evidence="3" type="ORF">DILT_LOCUS4544</name>
</gene>